<feature type="region of interest" description="Disordered" evidence="1">
    <location>
        <begin position="1"/>
        <end position="25"/>
    </location>
</feature>
<feature type="compositionally biased region" description="Polar residues" evidence="1">
    <location>
        <begin position="14"/>
        <end position="25"/>
    </location>
</feature>
<proteinExistence type="predicted"/>
<protein>
    <submittedName>
        <fullName evidence="2">Uncharacterized protein</fullName>
    </submittedName>
</protein>
<accession>A0ABQ8KAY6</accession>
<organism evidence="2 3">
    <name type="scientific">Rhodofomes roseus</name>
    <dbReference type="NCBI Taxonomy" id="34475"/>
    <lineage>
        <taxon>Eukaryota</taxon>
        <taxon>Fungi</taxon>
        <taxon>Dikarya</taxon>
        <taxon>Basidiomycota</taxon>
        <taxon>Agaricomycotina</taxon>
        <taxon>Agaricomycetes</taxon>
        <taxon>Polyporales</taxon>
        <taxon>Rhodofomes</taxon>
    </lineage>
</organism>
<feature type="region of interest" description="Disordered" evidence="1">
    <location>
        <begin position="203"/>
        <end position="229"/>
    </location>
</feature>
<sequence>MRKKPVDDRVRQHPPSTHNLMGPLRSSTTSVLPIANDRRYTVTTICLRCCGVSPIASVLTPPHRRARFHTHIPCARCTSRSRSAWGRGRHAHRLTPTQESTLKLKPTSSSRHNAVSTRPSTTLSTSWRESSHVRRRFPMFACPRSDPRDNATEERRAPARSAILLCVVYDGTSVSTCIARHHPTEDRIECDCTRRTHCERKARRLVPNRSPGQQRSLRSESRRRAEMPTSRECQGRHLLACACSINIMLDSV</sequence>
<feature type="compositionally biased region" description="Polar residues" evidence="1">
    <location>
        <begin position="102"/>
        <end position="128"/>
    </location>
</feature>
<evidence type="ECO:0000256" key="1">
    <source>
        <dbReference type="SAM" id="MobiDB-lite"/>
    </source>
</evidence>
<comment type="caution">
    <text evidence="2">The sequence shown here is derived from an EMBL/GenBank/DDBJ whole genome shotgun (WGS) entry which is preliminary data.</text>
</comment>
<evidence type="ECO:0000313" key="2">
    <source>
        <dbReference type="EMBL" id="KAH9834434.1"/>
    </source>
</evidence>
<evidence type="ECO:0000313" key="3">
    <source>
        <dbReference type="Proteomes" id="UP000814176"/>
    </source>
</evidence>
<feature type="compositionally biased region" description="Basic and acidic residues" evidence="1">
    <location>
        <begin position="1"/>
        <end position="11"/>
    </location>
</feature>
<keyword evidence="3" id="KW-1185">Reference proteome</keyword>
<dbReference type="GeneID" id="72004997"/>
<feature type="compositionally biased region" description="Basic and acidic residues" evidence="1">
    <location>
        <begin position="217"/>
        <end position="226"/>
    </location>
</feature>
<reference evidence="2 3" key="1">
    <citation type="journal article" date="2021" name="Environ. Microbiol.">
        <title>Gene family expansions and transcriptome signatures uncover fungal adaptations to wood decay.</title>
        <authorList>
            <person name="Hage H."/>
            <person name="Miyauchi S."/>
            <person name="Viragh M."/>
            <person name="Drula E."/>
            <person name="Min B."/>
            <person name="Chaduli D."/>
            <person name="Navarro D."/>
            <person name="Favel A."/>
            <person name="Norest M."/>
            <person name="Lesage-Meessen L."/>
            <person name="Balint B."/>
            <person name="Merenyi Z."/>
            <person name="de Eugenio L."/>
            <person name="Morin E."/>
            <person name="Martinez A.T."/>
            <person name="Baldrian P."/>
            <person name="Stursova M."/>
            <person name="Martinez M.J."/>
            <person name="Novotny C."/>
            <person name="Magnuson J.K."/>
            <person name="Spatafora J.W."/>
            <person name="Maurice S."/>
            <person name="Pangilinan J."/>
            <person name="Andreopoulos W."/>
            <person name="LaButti K."/>
            <person name="Hundley H."/>
            <person name="Na H."/>
            <person name="Kuo A."/>
            <person name="Barry K."/>
            <person name="Lipzen A."/>
            <person name="Henrissat B."/>
            <person name="Riley R."/>
            <person name="Ahrendt S."/>
            <person name="Nagy L.G."/>
            <person name="Grigoriev I.V."/>
            <person name="Martin F."/>
            <person name="Rosso M.N."/>
        </authorList>
    </citation>
    <scope>NUCLEOTIDE SEQUENCE [LARGE SCALE GENOMIC DNA]</scope>
    <source>
        <strain evidence="2 3">CIRM-BRFM 1785</strain>
    </source>
</reference>
<gene>
    <name evidence="2" type="ORF">C8Q71DRAFT_768763</name>
</gene>
<name>A0ABQ8KAY6_9APHY</name>
<feature type="region of interest" description="Disordered" evidence="1">
    <location>
        <begin position="102"/>
        <end position="129"/>
    </location>
</feature>
<dbReference type="Proteomes" id="UP000814176">
    <property type="component" value="Unassembled WGS sequence"/>
</dbReference>
<dbReference type="RefSeq" id="XP_047776965.1">
    <property type="nucleotide sequence ID" value="XM_047924265.1"/>
</dbReference>
<dbReference type="EMBL" id="JADCUA010000015">
    <property type="protein sequence ID" value="KAH9834434.1"/>
    <property type="molecule type" value="Genomic_DNA"/>
</dbReference>